<name>A0ABS1GF09_9AQUI</name>
<evidence type="ECO:0000256" key="8">
    <source>
        <dbReference type="ARBA" id="ARBA00022960"/>
    </source>
</evidence>
<evidence type="ECO:0000313" key="23">
    <source>
        <dbReference type="Proteomes" id="UP000772812"/>
    </source>
</evidence>
<evidence type="ECO:0000256" key="14">
    <source>
        <dbReference type="ARBA" id="ARBA00032370"/>
    </source>
</evidence>
<evidence type="ECO:0000256" key="7">
    <source>
        <dbReference type="ARBA" id="ARBA00022692"/>
    </source>
</evidence>
<keyword evidence="12" id="KW-0131">Cell cycle</keyword>
<evidence type="ECO:0000256" key="3">
    <source>
        <dbReference type="ARBA" id="ARBA00022475"/>
    </source>
</evidence>
<organism evidence="22 23">
    <name type="scientific">Persephonella atlantica</name>
    <dbReference type="NCBI Taxonomy" id="2699429"/>
    <lineage>
        <taxon>Bacteria</taxon>
        <taxon>Pseudomonadati</taxon>
        <taxon>Aquificota</taxon>
        <taxon>Aquificia</taxon>
        <taxon>Aquificales</taxon>
        <taxon>Hydrogenothermaceae</taxon>
        <taxon>Persephonella</taxon>
    </lineage>
</organism>
<dbReference type="PANTHER" id="PTHR30474:SF2">
    <property type="entry name" value="PEPTIDOGLYCAN GLYCOSYLTRANSFERASE FTSW-RELATED"/>
    <property type="match status" value="1"/>
</dbReference>
<evidence type="ECO:0000256" key="18">
    <source>
        <dbReference type="ARBA" id="ARBA00041418"/>
    </source>
</evidence>
<evidence type="ECO:0000256" key="4">
    <source>
        <dbReference type="ARBA" id="ARBA00022618"/>
    </source>
</evidence>
<keyword evidence="7 21" id="KW-0812">Transmembrane</keyword>
<evidence type="ECO:0000256" key="21">
    <source>
        <dbReference type="SAM" id="Phobius"/>
    </source>
</evidence>
<keyword evidence="4" id="KW-0132">Cell division</keyword>
<dbReference type="NCBIfam" id="TIGR02614">
    <property type="entry name" value="ftsW"/>
    <property type="match status" value="1"/>
</dbReference>
<keyword evidence="11 21" id="KW-0472">Membrane</keyword>
<evidence type="ECO:0000256" key="5">
    <source>
        <dbReference type="ARBA" id="ARBA00022676"/>
    </source>
</evidence>
<keyword evidence="13" id="KW-0961">Cell wall biogenesis/degradation</keyword>
<proteinExistence type="inferred from homology"/>
<feature type="transmembrane region" description="Helical" evidence="21">
    <location>
        <begin position="73"/>
        <end position="93"/>
    </location>
</feature>
<accession>A0ABS1GF09</accession>
<evidence type="ECO:0000256" key="6">
    <source>
        <dbReference type="ARBA" id="ARBA00022679"/>
    </source>
</evidence>
<keyword evidence="6" id="KW-0808">Transferase</keyword>
<keyword evidence="23" id="KW-1185">Reference proteome</keyword>
<evidence type="ECO:0000313" key="22">
    <source>
        <dbReference type="EMBL" id="MBK3331515.1"/>
    </source>
</evidence>
<evidence type="ECO:0000256" key="9">
    <source>
        <dbReference type="ARBA" id="ARBA00022984"/>
    </source>
</evidence>
<gene>
    <name evidence="22" type="primary">ftsW</name>
    <name evidence="22" type="ORF">GWK41_00370</name>
</gene>
<keyword evidence="9" id="KW-0573">Peptidoglycan synthesis</keyword>
<dbReference type="InterPro" id="IPR013437">
    <property type="entry name" value="FtsW"/>
</dbReference>
<evidence type="ECO:0000256" key="19">
    <source>
        <dbReference type="ARBA" id="ARBA00044770"/>
    </source>
</evidence>
<feature type="transmembrane region" description="Helical" evidence="21">
    <location>
        <begin position="265"/>
        <end position="291"/>
    </location>
</feature>
<keyword evidence="5" id="KW-0328">Glycosyltransferase</keyword>
<feature type="transmembrane region" description="Helical" evidence="21">
    <location>
        <begin position="6"/>
        <end position="28"/>
    </location>
</feature>
<comment type="subcellular location">
    <subcellularLocation>
        <location evidence="1">Cell membrane</location>
        <topology evidence="1">Multi-pass membrane protein</topology>
    </subcellularLocation>
</comment>
<dbReference type="RefSeq" id="WP_200672935.1">
    <property type="nucleotide sequence ID" value="NZ_JAACYA010000001.1"/>
</dbReference>
<evidence type="ECO:0000256" key="1">
    <source>
        <dbReference type="ARBA" id="ARBA00004651"/>
    </source>
</evidence>
<evidence type="ECO:0000256" key="13">
    <source>
        <dbReference type="ARBA" id="ARBA00023316"/>
    </source>
</evidence>
<evidence type="ECO:0000256" key="15">
    <source>
        <dbReference type="ARBA" id="ARBA00033270"/>
    </source>
</evidence>
<comment type="similarity">
    <text evidence="16">Belongs to the SEDS family. FtsW subfamily.</text>
</comment>
<evidence type="ECO:0000256" key="20">
    <source>
        <dbReference type="ARBA" id="ARBA00049902"/>
    </source>
</evidence>
<evidence type="ECO:0000256" key="11">
    <source>
        <dbReference type="ARBA" id="ARBA00023136"/>
    </source>
</evidence>
<dbReference type="Proteomes" id="UP000772812">
    <property type="component" value="Unassembled WGS sequence"/>
</dbReference>
<sequence length="375" mass="41624">MIRDFYFDRVLVICFLVLIILGVIFVFSATSTPSLINHKDPYFYLKREVMWAALSITVMALSYLVPIDFWKKAGYPIMILSIILLVLVFIFPAEIRGVHVKRWIDLGIVRFQPSEFVKLSTLIFVASYISRKEMTNGFLNSWSFIIGVSSLPAIAIVLVLIEPHKGAAILIAVLLFAVLVSSKVPARKLLLLPAVLIPMFLLFILSSDYALKRVEALIDPVHNRTGISYQVFQSILAFVKGGITGEGIGGGTQKLKYLPEIHTDFIFALVGEETGFIGAVAVIVIFLVILYRGIKISSELDDTFSQILGAGITYMIVIQAFFHMAVNVSLFPPTGFTLPFISYGGSSLIVFSIAAGILLRLSKEPKSSIYSRWKL</sequence>
<feature type="transmembrane region" description="Helical" evidence="21">
    <location>
        <begin position="338"/>
        <end position="359"/>
    </location>
</feature>
<feature type="transmembrane region" description="Helical" evidence="21">
    <location>
        <begin position="166"/>
        <end position="182"/>
    </location>
</feature>
<evidence type="ECO:0000256" key="2">
    <source>
        <dbReference type="ARBA" id="ARBA00004752"/>
    </source>
</evidence>
<comment type="catalytic activity">
    <reaction evidence="20">
        <text>[GlcNAc-(1-&gt;4)-Mur2Ac(oyl-L-Ala-gamma-D-Glu-L-Lys-D-Ala-D-Ala)](n)-di-trans,octa-cis-undecaprenyl diphosphate + beta-D-GlcNAc-(1-&gt;4)-Mur2Ac(oyl-L-Ala-gamma-D-Glu-L-Lys-D-Ala-D-Ala)-di-trans,octa-cis-undecaprenyl diphosphate = [GlcNAc-(1-&gt;4)-Mur2Ac(oyl-L-Ala-gamma-D-Glu-L-Lys-D-Ala-D-Ala)](n+1)-di-trans,octa-cis-undecaprenyl diphosphate + di-trans,octa-cis-undecaprenyl diphosphate + H(+)</text>
        <dbReference type="Rhea" id="RHEA:23708"/>
        <dbReference type="Rhea" id="RHEA-COMP:9602"/>
        <dbReference type="Rhea" id="RHEA-COMP:9603"/>
        <dbReference type="ChEBI" id="CHEBI:15378"/>
        <dbReference type="ChEBI" id="CHEBI:58405"/>
        <dbReference type="ChEBI" id="CHEBI:60033"/>
        <dbReference type="ChEBI" id="CHEBI:78435"/>
        <dbReference type="EC" id="2.4.99.28"/>
    </reaction>
</comment>
<comment type="caution">
    <text evidence="22">The sequence shown here is derived from an EMBL/GenBank/DDBJ whole genome shotgun (WGS) entry which is preliminary data.</text>
</comment>
<evidence type="ECO:0000256" key="10">
    <source>
        <dbReference type="ARBA" id="ARBA00022989"/>
    </source>
</evidence>
<dbReference type="EMBL" id="JAACYA010000001">
    <property type="protein sequence ID" value="MBK3331515.1"/>
    <property type="molecule type" value="Genomic_DNA"/>
</dbReference>
<comment type="pathway">
    <text evidence="2">Cell wall biogenesis; peptidoglycan biosynthesis.</text>
</comment>
<feature type="transmembrane region" description="Helical" evidence="21">
    <location>
        <begin position="138"/>
        <end position="160"/>
    </location>
</feature>
<dbReference type="Pfam" id="PF01098">
    <property type="entry name" value="FTSW_RODA_SPOVE"/>
    <property type="match status" value="1"/>
</dbReference>
<protein>
    <recommendedName>
        <fullName evidence="17">Probable peptidoglycan glycosyltransferase FtsW</fullName>
        <ecNumber evidence="19">2.4.99.28</ecNumber>
    </recommendedName>
    <alternativeName>
        <fullName evidence="18">Cell division protein FtsW</fullName>
    </alternativeName>
    <alternativeName>
        <fullName evidence="15">Cell wall polymerase</fullName>
    </alternativeName>
    <alternativeName>
        <fullName evidence="14">Peptidoglycan polymerase</fullName>
    </alternativeName>
</protein>
<keyword evidence="10 21" id="KW-1133">Transmembrane helix</keyword>
<evidence type="ECO:0000256" key="12">
    <source>
        <dbReference type="ARBA" id="ARBA00023306"/>
    </source>
</evidence>
<keyword evidence="8" id="KW-0133">Cell shape</keyword>
<feature type="transmembrane region" description="Helical" evidence="21">
    <location>
        <begin position="189"/>
        <end position="211"/>
    </location>
</feature>
<feature type="transmembrane region" description="Helical" evidence="21">
    <location>
        <begin position="49"/>
        <end position="67"/>
    </location>
</feature>
<dbReference type="PANTHER" id="PTHR30474">
    <property type="entry name" value="CELL CYCLE PROTEIN"/>
    <property type="match status" value="1"/>
</dbReference>
<feature type="transmembrane region" description="Helical" evidence="21">
    <location>
        <begin position="303"/>
        <end position="326"/>
    </location>
</feature>
<evidence type="ECO:0000256" key="16">
    <source>
        <dbReference type="ARBA" id="ARBA00038053"/>
    </source>
</evidence>
<dbReference type="InterPro" id="IPR001182">
    <property type="entry name" value="FtsW/RodA"/>
</dbReference>
<keyword evidence="3" id="KW-1003">Cell membrane</keyword>
<reference evidence="22 23" key="1">
    <citation type="journal article" date="2021" name="Syst. Appl. Microbiol.">
        <title>Persephonella atlantica sp. nov.: How to adapt to physico-chemical gradients in high temperature hydrothermal habitats.</title>
        <authorList>
            <person name="Francois D.X."/>
            <person name="Godfroy A."/>
            <person name="Mathien C."/>
            <person name="Aube J."/>
            <person name="Cathalot C."/>
            <person name="Lesongeur F."/>
            <person name="L'Haridon S."/>
            <person name="Philippon X."/>
            <person name="Roussel E.G."/>
        </authorList>
    </citation>
    <scope>NUCLEOTIDE SEQUENCE [LARGE SCALE GENOMIC DNA]</scope>
    <source>
        <strain evidence="22 23">MO1340</strain>
    </source>
</reference>
<evidence type="ECO:0000256" key="17">
    <source>
        <dbReference type="ARBA" id="ARBA00041185"/>
    </source>
</evidence>
<dbReference type="EC" id="2.4.99.28" evidence="19"/>